<dbReference type="GO" id="GO:0006935">
    <property type="term" value="P:chemotaxis"/>
    <property type="evidence" value="ECO:0007669"/>
    <property type="project" value="InterPro"/>
</dbReference>
<keyword evidence="7" id="KW-1133">Transmembrane helix</keyword>
<protein>
    <submittedName>
        <fullName evidence="10">Methyl-accepting chemotaxis protein</fullName>
    </submittedName>
</protein>
<accession>A0A1G6P7V7</accession>
<feature type="transmembrane region" description="Helical" evidence="7">
    <location>
        <begin position="186"/>
        <end position="205"/>
    </location>
</feature>
<dbReference type="GO" id="GO:0007165">
    <property type="term" value="P:signal transduction"/>
    <property type="evidence" value="ECO:0007669"/>
    <property type="project" value="UniProtKB-KW"/>
</dbReference>
<dbReference type="CDD" id="cd11386">
    <property type="entry name" value="MCP_signal"/>
    <property type="match status" value="1"/>
</dbReference>
<dbReference type="STRING" id="187868.SAMN05192589_103155"/>
<evidence type="ECO:0000256" key="3">
    <source>
        <dbReference type="ARBA" id="ARBA00029447"/>
    </source>
</evidence>
<dbReference type="OrthoDB" id="8724552at2"/>
<dbReference type="SMART" id="SM00304">
    <property type="entry name" value="HAMP"/>
    <property type="match status" value="1"/>
</dbReference>
<evidence type="ECO:0000256" key="2">
    <source>
        <dbReference type="ARBA" id="ARBA00022481"/>
    </source>
</evidence>
<evidence type="ECO:0000256" key="4">
    <source>
        <dbReference type="PROSITE-ProRule" id="PRU00284"/>
    </source>
</evidence>
<feature type="domain" description="Methyl-accepting transducer" evidence="8">
    <location>
        <begin position="267"/>
        <end position="496"/>
    </location>
</feature>
<dbReference type="GO" id="GO:0004888">
    <property type="term" value="F:transmembrane signaling receptor activity"/>
    <property type="evidence" value="ECO:0007669"/>
    <property type="project" value="InterPro"/>
</dbReference>
<dbReference type="InterPro" id="IPR051310">
    <property type="entry name" value="MCP_chemotaxis"/>
</dbReference>
<organism evidence="10 11">
    <name type="scientific">Paracidovorax valerianellae</name>
    <dbReference type="NCBI Taxonomy" id="187868"/>
    <lineage>
        <taxon>Bacteria</taxon>
        <taxon>Pseudomonadati</taxon>
        <taxon>Pseudomonadota</taxon>
        <taxon>Betaproteobacteria</taxon>
        <taxon>Burkholderiales</taxon>
        <taxon>Comamonadaceae</taxon>
        <taxon>Paracidovorax</taxon>
    </lineage>
</organism>
<feature type="coiled-coil region" evidence="5">
    <location>
        <begin position="158"/>
        <end position="185"/>
    </location>
</feature>
<dbReference type="CDD" id="cd06225">
    <property type="entry name" value="HAMP"/>
    <property type="match status" value="1"/>
</dbReference>
<keyword evidence="5" id="KW-0175">Coiled coil</keyword>
<evidence type="ECO:0000313" key="11">
    <source>
        <dbReference type="Proteomes" id="UP000198781"/>
    </source>
</evidence>
<dbReference type="CDD" id="cd19411">
    <property type="entry name" value="MCP2201-like_sensor"/>
    <property type="match status" value="1"/>
</dbReference>
<dbReference type="PROSITE" id="PS50885">
    <property type="entry name" value="HAMP"/>
    <property type="match status" value="1"/>
</dbReference>
<gene>
    <name evidence="10" type="ORF">SAMN05192589_103155</name>
</gene>
<evidence type="ECO:0000256" key="1">
    <source>
        <dbReference type="ARBA" id="ARBA00004370"/>
    </source>
</evidence>
<keyword evidence="2" id="KW-0488">Methylation</keyword>
<dbReference type="PANTHER" id="PTHR43531">
    <property type="entry name" value="PROTEIN ICFG"/>
    <property type="match status" value="1"/>
</dbReference>
<evidence type="ECO:0000256" key="7">
    <source>
        <dbReference type="SAM" id="Phobius"/>
    </source>
</evidence>
<keyword evidence="4" id="KW-0807">Transducer</keyword>
<comment type="similarity">
    <text evidence="3">Belongs to the methyl-accepting chemotaxis (MCP) protein family.</text>
</comment>
<evidence type="ECO:0000259" key="9">
    <source>
        <dbReference type="PROSITE" id="PS50885"/>
    </source>
</evidence>
<dbReference type="Gene3D" id="1.10.287.950">
    <property type="entry name" value="Methyl-accepting chemotaxis protein"/>
    <property type="match status" value="1"/>
</dbReference>
<dbReference type="PROSITE" id="PS50111">
    <property type="entry name" value="CHEMOTAXIS_TRANSDUC_2"/>
    <property type="match status" value="1"/>
</dbReference>
<feature type="region of interest" description="Disordered" evidence="6">
    <location>
        <begin position="564"/>
        <end position="620"/>
    </location>
</feature>
<feature type="compositionally biased region" description="Low complexity" evidence="6">
    <location>
        <begin position="564"/>
        <end position="611"/>
    </location>
</feature>
<dbReference type="Proteomes" id="UP000198781">
    <property type="component" value="Unassembled WGS sequence"/>
</dbReference>
<dbReference type="Pfam" id="PF00015">
    <property type="entry name" value="MCPsignal"/>
    <property type="match status" value="1"/>
</dbReference>
<dbReference type="AlphaFoldDB" id="A0A1G6P7V7"/>
<evidence type="ECO:0000259" key="8">
    <source>
        <dbReference type="PROSITE" id="PS50111"/>
    </source>
</evidence>
<comment type="subcellular location">
    <subcellularLocation>
        <location evidence="1">Membrane</location>
    </subcellularLocation>
</comment>
<dbReference type="InterPro" id="IPR003660">
    <property type="entry name" value="HAMP_dom"/>
</dbReference>
<feature type="transmembrane region" description="Helical" evidence="7">
    <location>
        <begin position="12"/>
        <end position="31"/>
    </location>
</feature>
<dbReference type="SUPFAM" id="SSF58104">
    <property type="entry name" value="Methyl-accepting chemotaxis protein (MCP) signaling domain"/>
    <property type="match status" value="1"/>
</dbReference>
<keyword evidence="7" id="KW-0472">Membrane</keyword>
<keyword evidence="7" id="KW-0812">Transmembrane</keyword>
<dbReference type="PRINTS" id="PR00260">
    <property type="entry name" value="CHEMTRNSDUCR"/>
</dbReference>
<dbReference type="GO" id="GO:0005886">
    <property type="term" value="C:plasma membrane"/>
    <property type="evidence" value="ECO:0007669"/>
    <property type="project" value="TreeGrafter"/>
</dbReference>
<dbReference type="InterPro" id="IPR047347">
    <property type="entry name" value="YvaQ-like_sensor"/>
</dbReference>
<dbReference type="FunFam" id="1.10.287.950:FF:000001">
    <property type="entry name" value="Methyl-accepting chemotaxis sensory transducer"/>
    <property type="match status" value="1"/>
</dbReference>
<dbReference type="InterPro" id="IPR004089">
    <property type="entry name" value="MCPsignal_dom"/>
</dbReference>
<sequence>MKFQNLSVSRKLWLIILGLMGSMLVLVYALVNYTARVDAETTANVQANEDRISLALRWKGMTQLAVERVVVSAVATDEVLSARMKTQVKADIAAITEIQKKIVEQAVSPEDKAQLERIAAERSGVLKITAQAQEGRADIDATRKLVDDALLPAVAKYIRAQETFIEQQEAQREAAKSEGRRQRQRAHWIGVGIAALVVLLGVFLARLTVRSITLPLDRAVGVADAIAEGDLTVEVHDDRKDELGHLLRSLSAMAARLRGVVAEVRSGVESVSSASSEIATGNQDLSARTEQTAANLEETAASMEELTATVTQSAETARQANQLASTAAQAAGRGGEVVGQVVTSMQQITDSSRKIGDIIGVIDSIAFQTNILALNAAVEAARAGEQGRGFAVVASEVRSLAQRSAEAAKEIKLLIDTSVQNVESGSQQVAQAGQSMEEIVGSVRRVSDLIGEITASSTEQRDGIAQVNQAVSNLDQMTQQNAALVEQSSAAASAMRDQAQRLSQVVSVFNVGAVTVARAPIAAPVRTAAPRAAPAAALSRSAGAPAAARAAAPVALTPPAARAGAAAPAKKAAAAPKPAPSKASATTAPAPRLGNGNAAAAPRSAPARTASGSEDDWETF</sequence>
<dbReference type="Pfam" id="PF00672">
    <property type="entry name" value="HAMP"/>
    <property type="match status" value="1"/>
</dbReference>
<dbReference type="EMBL" id="FMZC01000003">
    <property type="protein sequence ID" value="SDC75694.1"/>
    <property type="molecule type" value="Genomic_DNA"/>
</dbReference>
<dbReference type="SMART" id="SM00283">
    <property type="entry name" value="MA"/>
    <property type="match status" value="1"/>
</dbReference>
<reference evidence="10 11" key="1">
    <citation type="submission" date="2016-10" db="EMBL/GenBank/DDBJ databases">
        <authorList>
            <person name="de Groot N.N."/>
        </authorList>
    </citation>
    <scope>NUCLEOTIDE SEQUENCE [LARGE SCALE GENOMIC DNA]</scope>
    <source>
        <strain evidence="10 11">DSM 16619</strain>
    </source>
</reference>
<keyword evidence="11" id="KW-1185">Reference proteome</keyword>
<dbReference type="PANTHER" id="PTHR43531:SF14">
    <property type="entry name" value="METHYL-ACCEPTING CHEMOTAXIS PROTEIN I-RELATED"/>
    <property type="match status" value="1"/>
</dbReference>
<proteinExistence type="inferred from homology"/>
<evidence type="ECO:0000256" key="5">
    <source>
        <dbReference type="SAM" id="Coils"/>
    </source>
</evidence>
<feature type="domain" description="HAMP" evidence="9">
    <location>
        <begin position="210"/>
        <end position="262"/>
    </location>
</feature>
<dbReference type="InterPro" id="IPR004090">
    <property type="entry name" value="Chemotax_Me-accpt_rcpt"/>
</dbReference>
<evidence type="ECO:0000313" key="10">
    <source>
        <dbReference type="EMBL" id="SDC75694.1"/>
    </source>
</evidence>
<evidence type="ECO:0000256" key="6">
    <source>
        <dbReference type="SAM" id="MobiDB-lite"/>
    </source>
</evidence>
<name>A0A1G6P7V7_9BURK</name>
<dbReference type="RefSeq" id="WP_092741357.1">
    <property type="nucleotide sequence ID" value="NZ_FMZC01000003.1"/>
</dbReference>